<keyword evidence="2" id="KW-1185">Reference proteome</keyword>
<sequence>MCRRSCFTRIDAFCRYQEEEEEEKDRLVVFRIYKERETLGNFDCQPCLSCSLVREVKRSGWQRCVYIRSIL</sequence>
<protein>
    <submittedName>
        <fullName evidence="1">Uncharacterized protein</fullName>
    </submittedName>
</protein>
<dbReference type="EMBL" id="VSRR010072525">
    <property type="protein sequence ID" value="MPC86793.1"/>
    <property type="molecule type" value="Genomic_DNA"/>
</dbReference>
<reference evidence="1 2" key="1">
    <citation type="submission" date="2019-05" db="EMBL/GenBank/DDBJ databases">
        <title>Another draft genome of Portunus trituberculatus and its Hox gene families provides insights of decapod evolution.</title>
        <authorList>
            <person name="Jeong J.-H."/>
            <person name="Song I."/>
            <person name="Kim S."/>
            <person name="Choi T."/>
            <person name="Kim D."/>
            <person name="Ryu S."/>
            <person name="Kim W."/>
        </authorList>
    </citation>
    <scope>NUCLEOTIDE SEQUENCE [LARGE SCALE GENOMIC DNA]</scope>
    <source>
        <tissue evidence="1">Muscle</tissue>
    </source>
</reference>
<proteinExistence type="predicted"/>
<gene>
    <name evidence="1" type="ORF">E2C01_081630</name>
</gene>
<evidence type="ECO:0000313" key="2">
    <source>
        <dbReference type="Proteomes" id="UP000324222"/>
    </source>
</evidence>
<accession>A0A5B7IX13</accession>
<organism evidence="1 2">
    <name type="scientific">Portunus trituberculatus</name>
    <name type="common">Swimming crab</name>
    <name type="synonym">Neptunus trituberculatus</name>
    <dbReference type="NCBI Taxonomy" id="210409"/>
    <lineage>
        <taxon>Eukaryota</taxon>
        <taxon>Metazoa</taxon>
        <taxon>Ecdysozoa</taxon>
        <taxon>Arthropoda</taxon>
        <taxon>Crustacea</taxon>
        <taxon>Multicrustacea</taxon>
        <taxon>Malacostraca</taxon>
        <taxon>Eumalacostraca</taxon>
        <taxon>Eucarida</taxon>
        <taxon>Decapoda</taxon>
        <taxon>Pleocyemata</taxon>
        <taxon>Brachyura</taxon>
        <taxon>Eubrachyura</taxon>
        <taxon>Portunoidea</taxon>
        <taxon>Portunidae</taxon>
        <taxon>Portuninae</taxon>
        <taxon>Portunus</taxon>
    </lineage>
</organism>
<evidence type="ECO:0000313" key="1">
    <source>
        <dbReference type="EMBL" id="MPC86793.1"/>
    </source>
</evidence>
<dbReference type="Proteomes" id="UP000324222">
    <property type="component" value="Unassembled WGS sequence"/>
</dbReference>
<comment type="caution">
    <text evidence="1">The sequence shown here is derived from an EMBL/GenBank/DDBJ whole genome shotgun (WGS) entry which is preliminary data.</text>
</comment>
<dbReference type="AlphaFoldDB" id="A0A5B7IX13"/>
<name>A0A5B7IX13_PORTR</name>